<dbReference type="GO" id="GO:0032259">
    <property type="term" value="P:methylation"/>
    <property type="evidence" value="ECO:0007669"/>
    <property type="project" value="UniProtKB-KW"/>
</dbReference>
<accession>A0ABV6NIQ9</accession>
<dbReference type="RefSeq" id="WP_337956402.1">
    <property type="nucleotide sequence ID" value="NZ_JAQQWT010000047.1"/>
</dbReference>
<keyword evidence="2 5" id="KW-0808">Transferase</keyword>
<feature type="domain" description="Tellurite resistance methyltransferase TehB-like" evidence="4">
    <location>
        <begin position="6"/>
        <end position="43"/>
    </location>
</feature>
<dbReference type="InterPro" id="IPR008854">
    <property type="entry name" value="TPMT"/>
</dbReference>
<sequence length="65" mass="7064">MPPTKHVKLLDIGCGEGKDAVFFARNGYDVTAFDISNAGIEKTRNLLLGARVDVKGGSFRFFSTN</sequence>
<dbReference type="InterPro" id="IPR015985">
    <property type="entry name" value="TehB-like_dom"/>
</dbReference>
<dbReference type="Gene3D" id="3.40.50.150">
    <property type="entry name" value="Vaccinia Virus protein VP39"/>
    <property type="match status" value="1"/>
</dbReference>
<name>A0ABV6NIQ9_9BACI</name>
<dbReference type="EC" id="2.1.1.222" evidence="5"/>
<dbReference type="PROSITE" id="PS51585">
    <property type="entry name" value="SAM_MT_TPMT"/>
    <property type="match status" value="1"/>
</dbReference>
<dbReference type="EC" id="2.1.1.64" evidence="5"/>
<dbReference type="InterPro" id="IPR029063">
    <property type="entry name" value="SAM-dependent_MTases_sf"/>
</dbReference>
<dbReference type="SUPFAM" id="SSF53335">
    <property type="entry name" value="S-adenosyl-L-methionine-dependent methyltransferases"/>
    <property type="match status" value="1"/>
</dbReference>
<dbReference type="Pfam" id="PF03848">
    <property type="entry name" value="TehB"/>
    <property type="match status" value="1"/>
</dbReference>
<reference evidence="5 6" key="1">
    <citation type="submission" date="2024-09" db="EMBL/GenBank/DDBJ databases">
        <authorList>
            <person name="Sun Q."/>
            <person name="Mori K."/>
        </authorList>
    </citation>
    <scope>NUCLEOTIDE SEQUENCE [LARGE SCALE GENOMIC DNA]</scope>
    <source>
        <strain evidence="5 6">NCAIM B.02301</strain>
    </source>
</reference>
<proteinExistence type="predicted"/>
<organism evidence="5 6">
    <name type="scientific">Halalkalibacter alkalisediminis</name>
    <dbReference type="NCBI Taxonomy" id="935616"/>
    <lineage>
        <taxon>Bacteria</taxon>
        <taxon>Bacillati</taxon>
        <taxon>Bacillota</taxon>
        <taxon>Bacilli</taxon>
        <taxon>Bacillales</taxon>
        <taxon>Bacillaceae</taxon>
        <taxon>Halalkalibacter</taxon>
    </lineage>
</organism>
<evidence type="ECO:0000313" key="6">
    <source>
        <dbReference type="Proteomes" id="UP001589833"/>
    </source>
</evidence>
<dbReference type="EMBL" id="JBHLTR010000032">
    <property type="protein sequence ID" value="MFC0560655.1"/>
    <property type="molecule type" value="Genomic_DNA"/>
</dbReference>
<keyword evidence="3" id="KW-0949">S-adenosyl-L-methionine</keyword>
<keyword evidence="6" id="KW-1185">Reference proteome</keyword>
<evidence type="ECO:0000256" key="2">
    <source>
        <dbReference type="ARBA" id="ARBA00022679"/>
    </source>
</evidence>
<protein>
    <submittedName>
        <fullName evidence="5">Class I SAM-dependent methyltransferase</fullName>
        <ecNumber evidence="5">2.1.1.222</ecNumber>
        <ecNumber evidence="5">2.1.1.64</ecNumber>
    </submittedName>
</protein>
<dbReference type="GO" id="GO:0102208">
    <property type="term" value="F:2-polyprenyl-6-hydroxyphenol methylase activity"/>
    <property type="evidence" value="ECO:0007669"/>
    <property type="project" value="UniProtKB-EC"/>
</dbReference>
<dbReference type="CDD" id="cd02440">
    <property type="entry name" value="AdoMet_MTases"/>
    <property type="match status" value="1"/>
</dbReference>
<gene>
    <name evidence="5" type="ORF">ACFFH4_16845</name>
</gene>
<comment type="caution">
    <text evidence="5">The sequence shown here is derived from an EMBL/GenBank/DDBJ whole genome shotgun (WGS) entry which is preliminary data.</text>
</comment>
<dbReference type="Proteomes" id="UP001589833">
    <property type="component" value="Unassembled WGS sequence"/>
</dbReference>
<keyword evidence="1 5" id="KW-0489">Methyltransferase</keyword>
<dbReference type="GO" id="GO:0061542">
    <property type="term" value="F:3-demethylubiquinol 3-O-methyltransferase activity"/>
    <property type="evidence" value="ECO:0007669"/>
    <property type="project" value="UniProtKB-EC"/>
</dbReference>
<evidence type="ECO:0000259" key="4">
    <source>
        <dbReference type="Pfam" id="PF03848"/>
    </source>
</evidence>
<evidence type="ECO:0000313" key="5">
    <source>
        <dbReference type="EMBL" id="MFC0560655.1"/>
    </source>
</evidence>
<evidence type="ECO:0000256" key="3">
    <source>
        <dbReference type="ARBA" id="ARBA00022691"/>
    </source>
</evidence>
<evidence type="ECO:0000256" key="1">
    <source>
        <dbReference type="ARBA" id="ARBA00022603"/>
    </source>
</evidence>